<dbReference type="CDD" id="cd00093">
    <property type="entry name" value="HTH_XRE"/>
    <property type="match status" value="1"/>
</dbReference>
<keyword evidence="3" id="KW-1185">Reference proteome</keyword>
<dbReference type="SMART" id="SM00530">
    <property type="entry name" value="HTH_XRE"/>
    <property type="match status" value="1"/>
</dbReference>
<dbReference type="Proteomes" id="UP000295499">
    <property type="component" value="Unassembled WGS sequence"/>
</dbReference>
<evidence type="ECO:0000313" key="2">
    <source>
        <dbReference type="EMBL" id="TDO24182.1"/>
    </source>
</evidence>
<dbReference type="InterPro" id="IPR010982">
    <property type="entry name" value="Lambda_DNA-bd_dom_sf"/>
</dbReference>
<dbReference type="Gene3D" id="1.10.260.40">
    <property type="entry name" value="lambda repressor-like DNA-binding domains"/>
    <property type="match status" value="1"/>
</dbReference>
<dbReference type="InterPro" id="IPR001387">
    <property type="entry name" value="Cro/C1-type_HTH"/>
</dbReference>
<dbReference type="AlphaFoldDB" id="A0A4R6IPG6"/>
<sequence>MMFVFVSMNLKRKITQDADYDVVMAKIDALMAKGSSNVTSEELAQIRELALEAQKYEHKKYTVELPQTLIGMIEMRMYELKLKQKDLAEKLNVSTAKLSLIMNGKQKPDVEFLKAVYTELGVDADFILQHA</sequence>
<evidence type="ECO:0000313" key="3">
    <source>
        <dbReference type="Proteomes" id="UP000295499"/>
    </source>
</evidence>
<feature type="domain" description="HTH cro/C1-type" evidence="1">
    <location>
        <begin position="79"/>
        <end position="127"/>
    </location>
</feature>
<proteinExistence type="predicted"/>
<dbReference type="SUPFAM" id="SSF47413">
    <property type="entry name" value="lambda repressor-like DNA-binding domains"/>
    <property type="match status" value="1"/>
</dbReference>
<organism evidence="2 3">
    <name type="scientific">Pedobacter duraquae</name>
    <dbReference type="NCBI Taxonomy" id="425511"/>
    <lineage>
        <taxon>Bacteria</taxon>
        <taxon>Pseudomonadati</taxon>
        <taxon>Bacteroidota</taxon>
        <taxon>Sphingobacteriia</taxon>
        <taxon>Sphingobacteriales</taxon>
        <taxon>Sphingobacteriaceae</taxon>
        <taxon>Pedobacter</taxon>
    </lineage>
</organism>
<name>A0A4R6IPG6_9SPHI</name>
<gene>
    <name evidence="2" type="ORF">CLV32_0470</name>
</gene>
<comment type="caution">
    <text evidence="2">The sequence shown here is derived from an EMBL/GenBank/DDBJ whole genome shotgun (WGS) entry which is preliminary data.</text>
</comment>
<dbReference type="GO" id="GO:0003677">
    <property type="term" value="F:DNA binding"/>
    <property type="evidence" value="ECO:0007669"/>
    <property type="project" value="InterPro"/>
</dbReference>
<accession>A0A4R6IPG6</accession>
<protein>
    <submittedName>
        <fullName evidence="2">Antitoxin component HigA of HigAB toxin-antitoxin module</fullName>
    </submittedName>
</protein>
<dbReference type="EMBL" id="SNWM01000001">
    <property type="protein sequence ID" value="TDO24182.1"/>
    <property type="molecule type" value="Genomic_DNA"/>
</dbReference>
<dbReference type="Pfam" id="PF01381">
    <property type="entry name" value="HTH_3"/>
    <property type="match status" value="1"/>
</dbReference>
<reference evidence="2 3" key="1">
    <citation type="submission" date="2019-03" db="EMBL/GenBank/DDBJ databases">
        <title>Genomic Encyclopedia of Archaeal and Bacterial Type Strains, Phase II (KMG-II): from individual species to whole genera.</title>
        <authorList>
            <person name="Goeker M."/>
        </authorList>
    </citation>
    <scope>NUCLEOTIDE SEQUENCE [LARGE SCALE GENOMIC DNA]</scope>
    <source>
        <strain evidence="2 3">DSM 19034</strain>
    </source>
</reference>
<dbReference type="PROSITE" id="PS50943">
    <property type="entry name" value="HTH_CROC1"/>
    <property type="match status" value="1"/>
</dbReference>
<dbReference type="RefSeq" id="WP_243732218.1">
    <property type="nucleotide sequence ID" value="NZ_SNWM01000001.1"/>
</dbReference>
<evidence type="ECO:0000259" key="1">
    <source>
        <dbReference type="PROSITE" id="PS50943"/>
    </source>
</evidence>